<keyword evidence="3" id="KW-0408">Iron</keyword>
<proteinExistence type="inferred from homology"/>
<dbReference type="Gene3D" id="1.20.1270.370">
    <property type="match status" value="1"/>
</dbReference>
<evidence type="ECO:0000256" key="2">
    <source>
        <dbReference type="ARBA" id="ARBA00022723"/>
    </source>
</evidence>
<evidence type="ECO:0000256" key="1">
    <source>
        <dbReference type="ARBA" id="ARBA00005806"/>
    </source>
</evidence>
<comment type="similarity">
    <text evidence="1">Belongs to the FldB/FldC dehydratase alpha/beta subunit family.</text>
</comment>
<name>A0A7C5QE82_CALS0</name>
<dbReference type="Gene3D" id="3.40.50.11890">
    <property type="match status" value="1"/>
</dbReference>
<evidence type="ECO:0000313" key="5">
    <source>
        <dbReference type="EMBL" id="HHK68911.1"/>
    </source>
</evidence>
<keyword evidence="2" id="KW-0479">Metal-binding</keyword>
<evidence type="ECO:0008006" key="6">
    <source>
        <dbReference type="Google" id="ProtNLM"/>
    </source>
</evidence>
<protein>
    <recommendedName>
        <fullName evidence="6">2-hydroxyacyl-CoA dehydratase</fullName>
    </recommendedName>
</protein>
<dbReference type="AlphaFoldDB" id="A0A7C5QE82"/>
<comment type="caution">
    <text evidence="5">The sequence shown here is derived from an EMBL/GenBank/DDBJ whole genome shotgun (WGS) entry which is preliminary data.</text>
</comment>
<dbReference type="PANTHER" id="PTHR30548">
    <property type="entry name" value="2-HYDROXYGLUTARYL-COA DEHYDRATASE, D-COMPONENT-RELATED"/>
    <property type="match status" value="1"/>
</dbReference>
<organism evidence="5">
    <name type="scientific">Caldiarchaeum subterraneum</name>
    <dbReference type="NCBI Taxonomy" id="311458"/>
    <lineage>
        <taxon>Archaea</taxon>
        <taxon>Nitrososphaerota</taxon>
        <taxon>Candidatus Caldarchaeales</taxon>
        <taxon>Candidatus Caldarchaeaceae</taxon>
        <taxon>Candidatus Caldarchaeum</taxon>
    </lineage>
</organism>
<reference evidence="5" key="1">
    <citation type="journal article" date="2020" name="mSystems">
        <title>Genome- and Community-Level Interaction Insights into Carbon Utilization and Element Cycling Functions of Hydrothermarchaeota in Hydrothermal Sediment.</title>
        <authorList>
            <person name="Zhou Z."/>
            <person name="Liu Y."/>
            <person name="Xu W."/>
            <person name="Pan J."/>
            <person name="Luo Z.H."/>
            <person name="Li M."/>
        </authorList>
    </citation>
    <scope>NUCLEOTIDE SEQUENCE [LARGE SCALE GENOMIC DNA]</scope>
    <source>
        <strain evidence="5">SpSt-1056</strain>
    </source>
</reference>
<dbReference type="EMBL" id="DRWN01000059">
    <property type="protein sequence ID" value="HHK68911.1"/>
    <property type="molecule type" value="Genomic_DNA"/>
</dbReference>
<dbReference type="GO" id="GO:0046872">
    <property type="term" value="F:metal ion binding"/>
    <property type="evidence" value="ECO:0007669"/>
    <property type="project" value="UniProtKB-KW"/>
</dbReference>
<evidence type="ECO:0000256" key="3">
    <source>
        <dbReference type="ARBA" id="ARBA00023004"/>
    </source>
</evidence>
<sequence length="389" mass="44841">MTEGQQQALQTFHEVVEDSYTTFNHVRLWKQRLGRKALGYFPVYFPEELAHALNMIPVNILGASGRLPLDIATAHTQSFVCSITKSVFQLAAQGNLDTFDALIFSNICDVARNLSGIMMRNFGDKLHIDYIHYPINNVSENAVTYLEQDYRRVVEGLEKVSGKGFDEDGLAEAIKLYNRKRKLLNSLLELRREQPWLMPYDEYYLAVRAGQFMPIEPYLEALERLVEEVRSRDVRPADRVRVVVFGDFCEQPPLMFMKTVEDAGCYIVWDEVLVGARWIGEVELNGGESPLRALARAYVSRMEPLTVRYHPAVDKHSYMLKLVSETKAEGVVFVTPKFCEPALYDYMIYKTVLDKHNIPYLHLEYEESTSSFEHVRTMLETFAESIMFD</sequence>
<dbReference type="GO" id="GO:0051536">
    <property type="term" value="F:iron-sulfur cluster binding"/>
    <property type="evidence" value="ECO:0007669"/>
    <property type="project" value="UniProtKB-KW"/>
</dbReference>
<dbReference type="InterPro" id="IPR010327">
    <property type="entry name" value="FldB/FldC_alpha/beta"/>
</dbReference>
<accession>A0A7C5QE82</accession>
<dbReference type="Gene3D" id="3.40.50.11900">
    <property type="match status" value="1"/>
</dbReference>
<gene>
    <name evidence="5" type="ORF">ENM11_07155</name>
</gene>
<keyword evidence="4" id="KW-0411">Iron-sulfur</keyword>
<dbReference type="Pfam" id="PF06050">
    <property type="entry name" value="HGD-D"/>
    <property type="match status" value="1"/>
</dbReference>
<dbReference type="PANTHER" id="PTHR30548:SF5">
    <property type="entry name" value="SUBUNIT OF OXYGEN-SENSITIVE 2-HYDROXYISOCAPROYL-COA DEHYDRATASE"/>
    <property type="match status" value="1"/>
</dbReference>
<evidence type="ECO:0000256" key="4">
    <source>
        <dbReference type="ARBA" id="ARBA00023014"/>
    </source>
</evidence>